<evidence type="ECO:0000313" key="2">
    <source>
        <dbReference type="EMBL" id="KAH1187660.1"/>
    </source>
</evidence>
<reference evidence="2" key="1">
    <citation type="submission" date="2021-09" db="EMBL/GenBank/DDBJ databases">
        <title>The genome of Mauremys mutica provides insights into the evolution of semi-aquatic lifestyle.</title>
        <authorList>
            <person name="Gong S."/>
            <person name="Gao Y."/>
        </authorList>
    </citation>
    <scope>NUCLEOTIDE SEQUENCE</scope>
    <source>
        <strain evidence="2">MM-2020</strain>
        <tissue evidence="2">Muscle</tissue>
    </source>
</reference>
<accession>A0A9D3XYS1</accession>
<keyword evidence="1" id="KW-0732">Signal</keyword>
<dbReference type="AlphaFoldDB" id="A0A9D3XYS1"/>
<organism evidence="2 3">
    <name type="scientific">Mauremys mutica</name>
    <name type="common">yellowpond turtle</name>
    <dbReference type="NCBI Taxonomy" id="74926"/>
    <lineage>
        <taxon>Eukaryota</taxon>
        <taxon>Metazoa</taxon>
        <taxon>Chordata</taxon>
        <taxon>Craniata</taxon>
        <taxon>Vertebrata</taxon>
        <taxon>Euteleostomi</taxon>
        <taxon>Archelosauria</taxon>
        <taxon>Testudinata</taxon>
        <taxon>Testudines</taxon>
        <taxon>Cryptodira</taxon>
        <taxon>Durocryptodira</taxon>
        <taxon>Testudinoidea</taxon>
        <taxon>Geoemydidae</taxon>
        <taxon>Geoemydinae</taxon>
        <taxon>Mauremys</taxon>
    </lineage>
</organism>
<feature type="signal peptide" evidence="1">
    <location>
        <begin position="1"/>
        <end position="18"/>
    </location>
</feature>
<dbReference type="Proteomes" id="UP000827986">
    <property type="component" value="Unassembled WGS sequence"/>
</dbReference>
<evidence type="ECO:0000313" key="3">
    <source>
        <dbReference type="Proteomes" id="UP000827986"/>
    </source>
</evidence>
<sequence length="180" mass="18767">MAWLHRMFHGAFLAAATAQHQALTVAPARLQPSRACGAWDGVVAPEQSLGVMAIGVMRFTPSPSTLCRFPPRLCPGPSRVPLSTRTSSTAGSSAKLAAGLAASAGAAGLQSHPYQQLLHTPATWVTAPPSSHCPAPWNCIQRVSGWVSPCLPDHVQPLIVVHHGGGQSPLCPSRLDPPLA</sequence>
<keyword evidence="3" id="KW-1185">Reference proteome</keyword>
<protein>
    <recommendedName>
        <fullName evidence="4">Secreted protein</fullName>
    </recommendedName>
</protein>
<gene>
    <name evidence="2" type="ORF">KIL84_020409</name>
</gene>
<dbReference type="EMBL" id="JAHDVG010000463">
    <property type="protein sequence ID" value="KAH1187660.1"/>
    <property type="molecule type" value="Genomic_DNA"/>
</dbReference>
<name>A0A9D3XYS1_9SAUR</name>
<evidence type="ECO:0000256" key="1">
    <source>
        <dbReference type="SAM" id="SignalP"/>
    </source>
</evidence>
<proteinExistence type="predicted"/>
<comment type="caution">
    <text evidence="2">The sequence shown here is derived from an EMBL/GenBank/DDBJ whole genome shotgun (WGS) entry which is preliminary data.</text>
</comment>
<evidence type="ECO:0008006" key="4">
    <source>
        <dbReference type="Google" id="ProtNLM"/>
    </source>
</evidence>
<feature type="chain" id="PRO_5038636998" description="Secreted protein" evidence="1">
    <location>
        <begin position="19"/>
        <end position="180"/>
    </location>
</feature>